<evidence type="ECO:0000256" key="2">
    <source>
        <dbReference type="SAM" id="SignalP"/>
    </source>
</evidence>
<sequence>MNKAVKRSKKAALVLMVPATGFFLASCSTEEPVPSAVYKNAEECAAFYNPPESCKAEFAKAEALHQQVAPKYQTQAECEADFGAGNCPVPAAPAPGQQQASSGGGFFMPMMMGFLAGQMLNKSSSAKQYVPTQPLYKSKDDLSTFRTAGNQPVARQTGPVSVMPSRMQMAPGKMASRGGFGAQAQRRSDQQSASSGG</sequence>
<comment type="caution">
    <text evidence="3">The sequence shown here is derived from an EMBL/GenBank/DDBJ whole genome shotgun (WGS) entry which is preliminary data.</text>
</comment>
<accession>A0ABV6BF80</accession>
<gene>
    <name evidence="3" type="ORF">ACFFJP_14650</name>
</gene>
<evidence type="ECO:0000313" key="4">
    <source>
        <dbReference type="Proteomes" id="UP001589813"/>
    </source>
</evidence>
<protein>
    <submittedName>
        <fullName evidence="3">DUF1190 domain-containing protein</fullName>
    </submittedName>
</protein>
<reference evidence="3 4" key="1">
    <citation type="submission" date="2024-09" db="EMBL/GenBank/DDBJ databases">
        <authorList>
            <person name="Sun Q."/>
            <person name="Mori K."/>
        </authorList>
    </citation>
    <scope>NUCLEOTIDE SEQUENCE [LARGE SCALE GENOMIC DNA]</scope>
    <source>
        <strain evidence="3 4">KCTC 23315</strain>
    </source>
</reference>
<dbReference type="Pfam" id="PF06693">
    <property type="entry name" value="DUF1190"/>
    <property type="match status" value="1"/>
</dbReference>
<organism evidence="3 4">
    <name type="scientific">Rheinheimera tilapiae</name>
    <dbReference type="NCBI Taxonomy" id="875043"/>
    <lineage>
        <taxon>Bacteria</taxon>
        <taxon>Pseudomonadati</taxon>
        <taxon>Pseudomonadota</taxon>
        <taxon>Gammaproteobacteria</taxon>
        <taxon>Chromatiales</taxon>
        <taxon>Chromatiaceae</taxon>
        <taxon>Rheinheimera</taxon>
    </lineage>
</organism>
<feature type="region of interest" description="Disordered" evidence="1">
    <location>
        <begin position="148"/>
        <end position="197"/>
    </location>
</feature>
<feature type="chain" id="PRO_5045140353" evidence="2">
    <location>
        <begin position="26"/>
        <end position="197"/>
    </location>
</feature>
<proteinExistence type="predicted"/>
<evidence type="ECO:0000313" key="3">
    <source>
        <dbReference type="EMBL" id="MFC0049533.1"/>
    </source>
</evidence>
<keyword evidence="4" id="KW-1185">Reference proteome</keyword>
<dbReference type="EMBL" id="JBHLXP010000003">
    <property type="protein sequence ID" value="MFC0049533.1"/>
    <property type="molecule type" value="Genomic_DNA"/>
</dbReference>
<name>A0ABV6BF80_9GAMM</name>
<evidence type="ECO:0000256" key="1">
    <source>
        <dbReference type="SAM" id="MobiDB-lite"/>
    </source>
</evidence>
<keyword evidence="2" id="KW-0732">Signal</keyword>
<feature type="signal peptide" evidence="2">
    <location>
        <begin position="1"/>
        <end position="25"/>
    </location>
</feature>
<dbReference type="Proteomes" id="UP001589813">
    <property type="component" value="Unassembled WGS sequence"/>
</dbReference>
<feature type="compositionally biased region" description="Low complexity" evidence="1">
    <location>
        <begin position="182"/>
        <end position="197"/>
    </location>
</feature>
<dbReference type="RefSeq" id="WP_377245551.1">
    <property type="nucleotide sequence ID" value="NZ_JBHLXP010000003.1"/>
</dbReference>
<dbReference type="PROSITE" id="PS51257">
    <property type="entry name" value="PROKAR_LIPOPROTEIN"/>
    <property type="match status" value="1"/>
</dbReference>
<dbReference type="InterPro" id="IPR009576">
    <property type="entry name" value="Biofilm_formation_YgiB"/>
</dbReference>